<feature type="region of interest" description="Disordered" evidence="1">
    <location>
        <begin position="1"/>
        <end position="49"/>
    </location>
</feature>
<dbReference type="Proteomes" id="UP001497444">
    <property type="component" value="Chromosome 11"/>
</dbReference>
<feature type="compositionally biased region" description="Low complexity" evidence="1">
    <location>
        <begin position="1"/>
        <end position="19"/>
    </location>
</feature>
<reference evidence="2" key="1">
    <citation type="submission" date="2024-02" db="EMBL/GenBank/DDBJ databases">
        <authorList>
            <consortium name="ELIXIR-Norway"/>
            <consortium name="Elixir Norway"/>
        </authorList>
    </citation>
    <scope>NUCLEOTIDE SEQUENCE</scope>
</reference>
<feature type="region of interest" description="Disordered" evidence="1">
    <location>
        <begin position="134"/>
        <end position="173"/>
    </location>
</feature>
<sequence length="583" mass="64544">MSESSADASGSRASSSASSVGHYRPPQMRFLLNNNNPEQDPNYRSSASLRTPRKVLAGNLASLNPKLSVTCFSARNAPNADQPGTTTDLSSTAIRESALEDVLLKRFCSNQPSWVPDILQSDKFHVFLYDSRVPSSPPTSSLGTSSSSDRELGQHLQVNSTPPPPSSKSWSSTGAAITAAAADRMKVCGDWKTTNYSDVLVGTLRQIADSNIEGSFSAAPMPRPRLKIEVRVAKCFFKHFVSGTAAAAPESKRRNYSFSSDAAAAAGVARQALTSSYNWSSSCFSIPQLQEQISSRQLTHQAITETTTMENIARAQAYVRQAPRGFKELPGAPQSERKIVVHFHDTLSSNDTGMAITIRFPADDPKMMIQASSVDKEKDGGHETMEEQHHGLSEADHLAAGTEEDQQCANDIKLLRPKFSNVKHYLRTRECMVQFLREGRGADFRLAVLTKNQVPQESSTSSDPAILEWVKQAWDSRTAGSLVFPANPRFQIYVVRYKDVIHRYYSENVKVSLLKIRQVSEDEAGASRVKNFWEINLQCLQIEKHWIADLEEKNLVAIEHMVYELVEEATKLTDAMGEVYIPY</sequence>
<protein>
    <submittedName>
        <fullName evidence="2">Uncharacterized protein</fullName>
    </submittedName>
</protein>
<feature type="compositionally biased region" description="Low complexity" evidence="1">
    <location>
        <begin position="138"/>
        <end position="147"/>
    </location>
</feature>
<accession>A0ABP0VU43</accession>
<organism evidence="2 3">
    <name type="scientific">Sphagnum jensenii</name>
    <dbReference type="NCBI Taxonomy" id="128206"/>
    <lineage>
        <taxon>Eukaryota</taxon>
        <taxon>Viridiplantae</taxon>
        <taxon>Streptophyta</taxon>
        <taxon>Embryophyta</taxon>
        <taxon>Bryophyta</taxon>
        <taxon>Sphagnophytina</taxon>
        <taxon>Sphagnopsida</taxon>
        <taxon>Sphagnales</taxon>
        <taxon>Sphagnaceae</taxon>
        <taxon>Sphagnum</taxon>
    </lineage>
</organism>
<evidence type="ECO:0000313" key="3">
    <source>
        <dbReference type="Proteomes" id="UP001497444"/>
    </source>
</evidence>
<evidence type="ECO:0000256" key="1">
    <source>
        <dbReference type="SAM" id="MobiDB-lite"/>
    </source>
</evidence>
<keyword evidence="3" id="KW-1185">Reference proteome</keyword>
<name>A0ABP0VU43_9BRYO</name>
<evidence type="ECO:0000313" key="2">
    <source>
        <dbReference type="EMBL" id="CAK9258005.1"/>
    </source>
</evidence>
<feature type="compositionally biased region" description="Polar residues" evidence="1">
    <location>
        <begin position="32"/>
        <end position="49"/>
    </location>
</feature>
<gene>
    <name evidence="2" type="ORF">CSSPJE1EN1_LOCUS3483</name>
</gene>
<proteinExistence type="predicted"/>
<dbReference type="EMBL" id="OZ020106">
    <property type="protein sequence ID" value="CAK9258005.1"/>
    <property type="molecule type" value="Genomic_DNA"/>
</dbReference>